<dbReference type="InterPro" id="IPR003593">
    <property type="entry name" value="AAA+_ATPase"/>
</dbReference>
<dbReference type="PROSITE" id="PS50893">
    <property type="entry name" value="ABC_TRANSPORTER_2"/>
    <property type="match status" value="1"/>
</dbReference>
<sequence length="257" mass="28648">MSDTTSTVMPSTEPIISVQNVSFGYKRNATVLEGVSFDVPQGQSLAILGYNGAGKTTLLHIITGLLRPKTGRAVINANLVPSMRDVFQMNDQSCMAAELTVRENIRFRAMLLGRTLDTEHIDDEPMIRAFQLDDHLDKKVSELSSGLRKRAGLATGLIFNPHVIMLDEPTNAIDPLTRRLMTDLMKQLKAAGRTVLTVTHDLEYCWYVADRAIVLDDKHLARDIMISDFHDYRGFEEAATLGKENRIVDFGLGASRR</sequence>
<dbReference type="RefSeq" id="WP_169079616.1">
    <property type="nucleotide sequence ID" value="NZ_JAAIIF010000008.1"/>
</dbReference>
<dbReference type="AlphaFoldDB" id="A0A7Y0ETK0"/>
<dbReference type="InterPro" id="IPR015856">
    <property type="entry name" value="ABC_transpr_CbiO/EcfA_su"/>
</dbReference>
<dbReference type="EMBL" id="JAAIIF010000008">
    <property type="protein sequence ID" value="NMM96129.1"/>
    <property type="molecule type" value="Genomic_DNA"/>
</dbReference>
<accession>A0A7Y0ETK0</accession>
<evidence type="ECO:0000256" key="3">
    <source>
        <dbReference type="ARBA" id="ARBA00022840"/>
    </source>
</evidence>
<dbReference type="Proteomes" id="UP000529710">
    <property type="component" value="Unassembled WGS sequence"/>
</dbReference>
<keyword evidence="3 5" id="KW-0067">ATP-binding</keyword>
<organism evidence="5 6">
    <name type="scientific">Bifidobacterium erythrocebi</name>
    <dbReference type="NCBI Taxonomy" id="2675325"/>
    <lineage>
        <taxon>Bacteria</taxon>
        <taxon>Bacillati</taxon>
        <taxon>Actinomycetota</taxon>
        <taxon>Actinomycetes</taxon>
        <taxon>Bifidobacteriales</taxon>
        <taxon>Bifidobacteriaceae</taxon>
        <taxon>Bifidobacterium</taxon>
    </lineage>
</organism>
<evidence type="ECO:0000256" key="2">
    <source>
        <dbReference type="ARBA" id="ARBA00022741"/>
    </source>
</evidence>
<dbReference type="GO" id="GO:0005524">
    <property type="term" value="F:ATP binding"/>
    <property type="evidence" value="ECO:0007669"/>
    <property type="project" value="UniProtKB-KW"/>
</dbReference>
<dbReference type="CDD" id="cd03225">
    <property type="entry name" value="ABC_cobalt_CbiO_domain1"/>
    <property type="match status" value="1"/>
</dbReference>
<dbReference type="InterPro" id="IPR003439">
    <property type="entry name" value="ABC_transporter-like_ATP-bd"/>
</dbReference>
<dbReference type="GO" id="GO:0016887">
    <property type="term" value="F:ATP hydrolysis activity"/>
    <property type="evidence" value="ECO:0007669"/>
    <property type="project" value="InterPro"/>
</dbReference>
<keyword evidence="6" id="KW-1185">Reference proteome</keyword>
<name>A0A7Y0ETK0_9BIFI</name>
<reference evidence="5 6" key="1">
    <citation type="submission" date="2020-02" db="EMBL/GenBank/DDBJ databases">
        <title>Characterization of phylogenetic diversity of novel bifidobacterial species isolated in Czech ZOOs.</title>
        <authorList>
            <person name="Lugli G.A."/>
            <person name="Vera N.B."/>
            <person name="Ventura M."/>
        </authorList>
    </citation>
    <scope>NUCLEOTIDE SEQUENCE [LARGE SCALE GENOMIC DNA]</scope>
    <source>
        <strain evidence="5 6">DSM 109960</strain>
    </source>
</reference>
<keyword evidence="1" id="KW-0813">Transport</keyword>
<protein>
    <submittedName>
        <fullName evidence="5">Multidrug ABC transporter ATP-binding protein</fullName>
    </submittedName>
</protein>
<evidence type="ECO:0000313" key="6">
    <source>
        <dbReference type="Proteomes" id="UP000529710"/>
    </source>
</evidence>
<dbReference type="InterPro" id="IPR027417">
    <property type="entry name" value="P-loop_NTPase"/>
</dbReference>
<dbReference type="PANTHER" id="PTHR42939">
    <property type="entry name" value="ABC TRANSPORTER ATP-BINDING PROTEIN ALBC-RELATED"/>
    <property type="match status" value="1"/>
</dbReference>
<dbReference type="SMART" id="SM00382">
    <property type="entry name" value="AAA"/>
    <property type="match status" value="1"/>
</dbReference>
<dbReference type="GO" id="GO:0016020">
    <property type="term" value="C:membrane"/>
    <property type="evidence" value="ECO:0007669"/>
    <property type="project" value="InterPro"/>
</dbReference>
<dbReference type="PANTHER" id="PTHR42939:SF1">
    <property type="entry name" value="ABC TRANSPORTER ATP-BINDING PROTEIN ALBC-RELATED"/>
    <property type="match status" value="1"/>
</dbReference>
<dbReference type="SUPFAM" id="SSF52540">
    <property type="entry name" value="P-loop containing nucleoside triphosphate hydrolases"/>
    <property type="match status" value="1"/>
</dbReference>
<proteinExistence type="predicted"/>
<feature type="domain" description="ABC transporter" evidence="4">
    <location>
        <begin position="16"/>
        <end position="242"/>
    </location>
</feature>
<dbReference type="InterPro" id="IPR051782">
    <property type="entry name" value="ABC_Transporter_VariousFunc"/>
</dbReference>
<dbReference type="GO" id="GO:0022857">
    <property type="term" value="F:transmembrane transporter activity"/>
    <property type="evidence" value="ECO:0007669"/>
    <property type="project" value="UniProtKB-ARBA"/>
</dbReference>
<dbReference type="Gene3D" id="3.40.50.300">
    <property type="entry name" value="P-loop containing nucleotide triphosphate hydrolases"/>
    <property type="match status" value="1"/>
</dbReference>
<gene>
    <name evidence="5" type="ORF">G1C98_0865</name>
</gene>
<comment type="caution">
    <text evidence="5">The sequence shown here is derived from an EMBL/GenBank/DDBJ whole genome shotgun (WGS) entry which is preliminary data.</text>
</comment>
<evidence type="ECO:0000256" key="1">
    <source>
        <dbReference type="ARBA" id="ARBA00022448"/>
    </source>
</evidence>
<dbReference type="Pfam" id="PF00005">
    <property type="entry name" value="ABC_tran"/>
    <property type="match status" value="1"/>
</dbReference>
<evidence type="ECO:0000259" key="4">
    <source>
        <dbReference type="PROSITE" id="PS50893"/>
    </source>
</evidence>
<keyword evidence="2" id="KW-0547">Nucleotide-binding</keyword>
<evidence type="ECO:0000313" key="5">
    <source>
        <dbReference type="EMBL" id="NMM96129.1"/>
    </source>
</evidence>